<feature type="region of interest" description="Disordered" evidence="1">
    <location>
        <begin position="54"/>
        <end position="83"/>
    </location>
</feature>
<gene>
    <name evidence="2" type="ORF">ZHAS_00001894</name>
</gene>
<accession>A0A084VBN3</accession>
<protein>
    <submittedName>
        <fullName evidence="2 3">Uncharacterized protein</fullName>
    </submittedName>
</protein>
<name>A0A084VBN3_ANOSI</name>
<evidence type="ECO:0000313" key="3">
    <source>
        <dbReference type="EnsemblMetazoa" id="ASIC001894-PA"/>
    </source>
</evidence>
<sequence>MESPLTTGERQTTTKRFDNDLNRLRSGNVDGNAIFHPMAKNTCDTRRRHFPLPIPPFTHSASERDFSRWGSDLPGNRCKDTHG</sequence>
<feature type="compositionally biased region" description="Polar residues" evidence="1">
    <location>
        <begin position="1"/>
        <end position="11"/>
    </location>
</feature>
<reference evidence="2 4" key="1">
    <citation type="journal article" date="2014" name="BMC Genomics">
        <title>Genome sequence of Anopheles sinensis provides insight into genetics basis of mosquito competence for malaria parasites.</title>
        <authorList>
            <person name="Zhou D."/>
            <person name="Zhang D."/>
            <person name="Ding G."/>
            <person name="Shi L."/>
            <person name="Hou Q."/>
            <person name="Ye Y."/>
            <person name="Xu Y."/>
            <person name="Zhou H."/>
            <person name="Xiong C."/>
            <person name="Li S."/>
            <person name="Yu J."/>
            <person name="Hong S."/>
            <person name="Yu X."/>
            <person name="Zou P."/>
            <person name="Chen C."/>
            <person name="Chang X."/>
            <person name="Wang W."/>
            <person name="Lv Y."/>
            <person name="Sun Y."/>
            <person name="Ma L."/>
            <person name="Shen B."/>
            <person name="Zhu C."/>
        </authorList>
    </citation>
    <scope>NUCLEOTIDE SEQUENCE [LARGE SCALE GENOMIC DNA]</scope>
</reference>
<feature type="region of interest" description="Disordered" evidence="1">
    <location>
        <begin position="1"/>
        <end position="24"/>
    </location>
</feature>
<dbReference type="Proteomes" id="UP000030765">
    <property type="component" value="Unassembled WGS sequence"/>
</dbReference>
<organism evidence="2">
    <name type="scientific">Anopheles sinensis</name>
    <name type="common">Mosquito</name>
    <dbReference type="NCBI Taxonomy" id="74873"/>
    <lineage>
        <taxon>Eukaryota</taxon>
        <taxon>Metazoa</taxon>
        <taxon>Ecdysozoa</taxon>
        <taxon>Arthropoda</taxon>
        <taxon>Hexapoda</taxon>
        <taxon>Insecta</taxon>
        <taxon>Pterygota</taxon>
        <taxon>Neoptera</taxon>
        <taxon>Endopterygota</taxon>
        <taxon>Diptera</taxon>
        <taxon>Nematocera</taxon>
        <taxon>Culicoidea</taxon>
        <taxon>Culicidae</taxon>
        <taxon>Anophelinae</taxon>
        <taxon>Anopheles</taxon>
    </lineage>
</organism>
<dbReference type="AlphaFoldDB" id="A0A084VBN3"/>
<evidence type="ECO:0000313" key="4">
    <source>
        <dbReference type="Proteomes" id="UP000030765"/>
    </source>
</evidence>
<evidence type="ECO:0000256" key="1">
    <source>
        <dbReference type="SAM" id="MobiDB-lite"/>
    </source>
</evidence>
<dbReference type="EMBL" id="KE524468">
    <property type="protein sequence ID" value="KFB35377.1"/>
    <property type="molecule type" value="Genomic_DNA"/>
</dbReference>
<dbReference type="EMBL" id="ATLV01008356">
    <property type="status" value="NOT_ANNOTATED_CDS"/>
    <property type="molecule type" value="Genomic_DNA"/>
</dbReference>
<keyword evidence="4" id="KW-1185">Reference proteome</keyword>
<evidence type="ECO:0000313" key="2">
    <source>
        <dbReference type="EMBL" id="KFB35377.1"/>
    </source>
</evidence>
<dbReference type="VEuPathDB" id="VectorBase:ASIC001894"/>
<dbReference type="EnsemblMetazoa" id="ASIC001894-RA">
    <property type="protein sequence ID" value="ASIC001894-PA"/>
    <property type="gene ID" value="ASIC001894"/>
</dbReference>
<proteinExistence type="predicted"/>
<reference evidence="3" key="2">
    <citation type="submission" date="2020-05" db="UniProtKB">
        <authorList>
            <consortium name="EnsemblMetazoa"/>
        </authorList>
    </citation>
    <scope>IDENTIFICATION</scope>
</reference>